<keyword evidence="4" id="KW-0106">Calcium</keyword>
<organism evidence="6 7">
    <name type="scientific">Durusdinium trenchii</name>
    <dbReference type="NCBI Taxonomy" id="1381693"/>
    <lineage>
        <taxon>Eukaryota</taxon>
        <taxon>Sar</taxon>
        <taxon>Alveolata</taxon>
        <taxon>Dinophyceae</taxon>
        <taxon>Suessiales</taxon>
        <taxon>Symbiodiniaceae</taxon>
        <taxon>Durusdinium</taxon>
    </lineage>
</organism>
<dbReference type="Pfam" id="PF06079">
    <property type="entry name" value="Apyrase"/>
    <property type="match status" value="1"/>
</dbReference>
<evidence type="ECO:0000256" key="5">
    <source>
        <dbReference type="ARBA" id="ARBA00025738"/>
    </source>
</evidence>
<reference evidence="6 7" key="1">
    <citation type="submission" date="2024-02" db="EMBL/GenBank/DDBJ databases">
        <authorList>
            <person name="Chen Y."/>
            <person name="Shah S."/>
            <person name="Dougan E. K."/>
            <person name="Thang M."/>
            <person name="Chan C."/>
        </authorList>
    </citation>
    <scope>NUCLEOTIDE SEQUENCE [LARGE SCALE GENOMIC DNA]</scope>
</reference>
<evidence type="ECO:0000313" key="6">
    <source>
        <dbReference type="EMBL" id="CAK9062538.1"/>
    </source>
</evidence>
<dbReference type="InterPro" id="IPR009283">
    <property type="entry name" value="Apyrase"/>
</dbReference>
<keyword evidence="3" id="KW-0378">Hydrolase</keyword>
<feature type="non-terminal residue" evidence="6">
    <location>
        <position position="1"/>
    </location>
</feature>
<name>A0ABP0NGI1_9DINO</name>
<dbReference type="Proteomes" id="UP001642464">
    <property type="component" value="Unassembled WGS sequence"/>
</dbReference>
<accession>A0ABP0NGI1</accession>
<gene>
    <name evidence="6" type="ORF">SCF082_LOCUS32562</name>
</gene>
<comment type="caution">
    <text evidence="6">The sequence shown here is derived from an EMBL/GenBank/DDBJ whole genome shotgun (WGS) entry which is preliminary data.</text>
</comment>
<dbReference type="EMBL" id="CAXAMM010028292">
    <property type="protein sequence ID" value="CAK9062538.1"/>
    <property type="molecule type" value="Genomic_DNA"/>
</dbReference>
<comment type="cofactor">
    <cofactor evidence="1">
        <name>Ca(2+)</name>
        <dbReference type="ChEBI" id="CHEBI:29108"/>
    </cofactor>
</comment>
<dbReference type="PANTHER" id="PTHR13023:SF3">
    <property type="entry name" value="SOLUBLE CALCIUM-ACTIVATED NUCLEOTIDASE 1"/>
    <property type="match status" value="1"/>
</dbReference>
<protein>
    <submittedName>
        <fullName evidence="6">Soluble calcium-activated nucleotidase 1 (SCAN-1) (Apyrase homolog)</fullName>
    </submittedName>
</protein>
<dbReference type="Gene3D" id="2.120.10.100">
    <property type="entry name" value="Apyrase"/>
    <property type="match status" value="1"/>
</dbReference>
<dbReference type="PANTHER" id="PTHR13023">
    <property type="entry name" value="APYRASE"/>
    <property type="match status" value="1"/>
</dbReference>
<sequence>HAWRGPSRSIDDGALRFEGEAFEFGMVSDLDLKSRDPSDFVWRSFLQKGVLESVTGPQGDKRYKLELRQRLILASETAKRNRSMELSELVQFEGRLLAMCDYTGLIFKVDTAHPPAGQQPQVFQRWAIADGNGEKVKPCKMEWATVKDGLLWVGSVGVELRDPNSGEVLHRDSEWVKTIDRQGRVLNLDWGRVYAALKHAANSTAYLWHEAVHFCPRTRSWYVLPRKRSLHRRYDPVLDETMGTNVLLIASEDFREITTRRVGPLQPDRGFTALRKIPGTLDHFLALKVREVGDEASTWITVFDTDGNMLLHPDVNADVDPDGFVFVDHIKFEGLEFLHDEDASRAARAAAAIP</sequence>
<dbReference type="SUPFAM" id="SSF101887">
    <property type="entry name" value="Apyrase"/>
    <property type="match status" value="1"/>
</dbReference>
<keyword evidence="2" id="KW-0479">Metal-binding</keyword>
<evidence type="ECO:0000256" key="3">
    <source>
        <dbReference type="ARBA" id="ARBA00022801"/>
    </source>
</evidence>
<comment type="similarity">
    <text evidence="5">Belongs to the apyrase family.</text>
</comment>
<evidence type="ECO:0000256" key="1">
    <source>
        <dbReference type="ARBA" id="ARBA00001913"/>
    </source>
</evidence>
<proteinExistence type="inferred from homology"/>
<evidence type="ECO:0000256" key="4">
    <source>
        <dbReference type="ARBA" id="ARBA00022837"/>
    </source>
</evidence>
<evidence type="ECO:0000313" key="7">
    <source>
        <dbReference type="Proteomes" id="UP001642464"/>
    </source>
</evidence>
<keyword evidence="7" id="KW-1185">Reference proteome</keyword>
<evidence type="ECO:0000256" key="2">
    <source>
        <dbReference type="ARBA" id="ARBA00022723"/>
    </source>
</evidence>
<dbReference type="InterPro" id="IPR036258">
    <property type="entry name" value="Apyrase_sf"/>
</dbReference>